<evidence type="ECO:0000256" key="3">
    <source>
        <dbReference type="SAM" id="MobiDB-lite"/>
    </source>
</evidence>
<proteinExistence type="inferred from homology"/>
<keyword evidence="6" id="KW-1185">Reference proteome</keyword>
<evidence type="ECO:0000256" key="1">
    <source>
        <dbReference type="ARBA" id="ARBA00005771"/>
    </source>
</evidence>
<feature type="compositionally biased region" description="Low complexity" evidence="3">
    <location>
        <begin position="233"/>
        <end position="246"/>
    </location>
</feature>
<keyword evidence="2" id="KW-0808">Transferase</keyword>
<organism evidence="5 6">
    <name type="scientific">Larinioides sclopetarius</name>
    <dbReference type="NCBI Taxonomy" id="280406"/>
    <lineage>
        <taxon>Eukaryota</taxon>
        <taxon>Metazoa</taxon>
        <taxon>Ecdysozoa</taxon>
        <taxon>Arthropoda</taxon>
        <taxon>Chelicerata</taxon>
        <taxon>Arachnida</taxon>
        <taxon>Araneae</taxon>
        <taxon>Araneomorphae</taxon>
        <taxon>Entelegynae</taxon>
        <taxon>Araneoidea</taxon>
        <taxon>Araneidae</taxon>
        <taxon>Larinioides</taxon>
    </lineage>
</organism>
<protein>
    <recommendedName>
        <fullName evidence="4">Sulfotransferase domain-containing protein</fullName>
    </recommendedName>
</protein>
<evidence type="ECO:0000259" key="4">
    <source>
        <dbReference type="Pfam" id="PF00685"/>
    </source>
</evidence>
<dbReference type="PANTHER" id="PTHR11783">
    <property type="entry name" value="SULFOTRANSFERASE SULT"/>
    <property type="match status" value="1"/>
</dbReference>
<evidence type="ECO:0000313" key="6">
    <source>
        <dbReference type="Proteomes" id="UP001497382"/>
    </source>
</evidence>
<dbReference type="AlphaFoldDB" id="A0AAV1ZXW9"/>
<comment type="similarity">
    <text evidence="1">Belongs to the sulfotransferase 1 family.</text>
</comment>
<dbReference type="EMBL" id="CAXIEN010000096">
    <property type="protein sequence ID" value="CAL1276721.1"/>
    <property type="molecule type" value="Genomic_DNA"/>
</dbReference>
<reference evidence="5 6" key="1">
    <citation type="submission" date="2024-04" db="EMBL/GenBank/DDBJ databases">
        <authorList>
            <person name="Rising A."/>
            <person name="Reimegard J."/>
            <person name="Sonavane S."/>
            <person name="Akerstrom W."/>
            <person name="Nylinder S."/>
            <person name="Hedman E."/>
            <person name="Kallberg Y."/>
        </authorList>
    </citation>
    <scope>NUCLEOTIDE SEQUENCE [LARGE SCALE GENOMIC DNA]</scope>
</reference>
<dbReference type="InterPro" id="IPR000863">
    <property type="entry name" value="Sulfotransferase_dom"/>
</dbReference>
<sequence length="633" mass="72962">MSKFGMPPSNIIDGFSLPHVFTAESFRSAVRYQPRSGDLFLVTYPKCGTTWAQQVLSLILSHGDPEKAFGEGPFLELKGAQAAETMSRPGFIKTHLPFKLAPWSEEAKYIYIARNPKDCCVSYYYHHLSHRFDGDFDDFFEIFFSGDVNFGDYFDHLLGWFEHRNDPNVLFLTYEEMKETPESTVLKMASFIDDEKYAEPLRKDSEKLNNVLKYSSFEYMKEIANKNSEEKPPSSSEHSGHSESTGGQTGENEQKKDHASKSISARLVRKGIVGDWRNHFSKEQSDRMDQKFSERTKGTNIADLWINPRMANEEEKKILPDYQDTGDGFKIAKMFSLDAFKSALAYKPRSDDLFIVTYPKCGTTWVQNIVGCILRDGKPFTSAIEFLTGTPFLEMAGAEAAKTMKRPGAIKLHLPFHLTPYSKEAKYIFVARNPKDCVVSFYHHTRNIVGYKFKNGKFDDYFELFMKGEVDFGDYFDCLLSWYEHRNDPNVLFVTYEQLKEDTKTYILKIAEFMGEKYKDMLVNDEQLLNDVIKYSSFSFMKETLNKKVAELAALPRDVILNHPDLPQGLKDLLVGKEESFFDPDPNSVTFVRKGVVGDWRNYLSPEQNQRMNEKFQGRTKGTDISELWKNYM</sequence>
<gene>
    <name evidence="5" type="ORF">LARSCL_LOCUS8816</name>
</gene>
<dbReference type="GO" id="GO:0008146">
    <property type="term" value="F:sulfotransferase activity"/>
    <property type="evidence" value="ECO:0007669"/>
    <property type="project" value="InterPro"/>
</dbReference>
<dbReference type="SUPFAM" id="SSF52540">
    <property type="entry name" value="P-loop containing nucleoside triphosphate hydrolases"/>
    <property type="match status" value="2"/>
</dbReference>
<dbReference type="Proteomes" id="UP001497382">
    <property type="component" value="Unassembled WGS sequence"/>
</dbReference>
<feature type="domain" description="Sulfotransferase" evidence="4">
    <location>
        <begin position="38"/>
        <end position="299"/>
    </location>
</feature>
<feature type="domain" description="Sulfotransferase" evidence="4">
    <location>
        <begin position="351"/>
        <end position="548"/>
    </location>
</feature>
<evidence type="ECO:0000256" key="2">
    <source>
        <dbReference type="ARBA" id="ARBA00022679"/>
    </source>
</evidence>
<dbReference type="Gene3D" id="3.40.50.300">
    <property type="entry name" value="P-loop containing nucleotide triphosphate hydrolases"/>
    <property type="match status" value="2"/>
</dbReference>
<accession>A0AAV1ZXW9</accession>
<dbReference type="Pfam" id="PF00685">
    <property type="entry name" value="Sulfotransfer_1"/>
    <property type="match status" value="2"/>
</dbReference>
<feature type="region of interest" description="Disordered" evidence="3">
    <location>
        <begin position="226"/>
        <end position="262"/>
    </location>
</feature>
<name>A0AAV1ZXW9_9ARAC</name>
<dbReference type="InterPro" id="IPR027417">
    <property type="entry name" value="P-loop_NTPase"/>
</dbReference>
<evidence type="ECO:0000313" key="5">
    <source>
        <dbReference type="EMBL" id="CAL1276721.1"/>
    </source>
</evidence>
<comment type="caution">
    <text evidence="5">The sequence shown here is derived from an EMBL/GenBank/DDBJ whole genome shotgun (WGS) entry which is preliminary data.</text>
</comment>